<dbReference type="InterPro" id="IPR036513">
    <property type="entry name" value="STAS_dom_sf"/>
</dbReference>
<name>A0ABN1VD92_9PSEU</name>
<dbReference type="PROSITE" id="PS50801">
    <property type="entry name" value="STAS"/>
    <property type="match status" value="1"/>
</dbReference>
<dbReference type="EMBL" id="BAAALM010000008">
    <property type="protein sequence ID" value="GAA1206481.1"/>
    <property type="molecule type" value="Genomic_DNA"/>
</dbReference>
<protein>
    <recommendedName>
        <fullName evidence="2">STAS domain-containing protein</fullName>
    </recommendedName>
</protein>
<accession>A0ABN1VD92</accession>
<proteinExistence type="predicted"/>
<evidence type="ECO:0000256" key="1">
    <source>
        <dbReference type="SAM" id="MobiDB-lite"/>
    </source>
</evidence>
<sequence length="132" mass="13680">MSVFPSEGNAPFPQSAGSSVPPAPRSETRGRDVLRLEGEVDQLSVPALADTILGRLDETADPLIIDLSAVTFLCVDGLQLLAKAADRATLLGIELHVVSGGARAVERGLLAARLEHLVAADPSSGTTSAQQQ</sequence>
<comment type="caution">
    <text evidence="3">The sequence shown here is derived from an EMBL/GenBank/DDBJ whole genome shotgun (WGS) entry which is preliminary data.</text>
</comment>
<evidence type="ECO:0000313" key="3">
    <source>
        <dbReference type="EMBL" id="GAA1206481.1"/>
    </source>
</evidence>
<evidence type="ECO:0000313" key="4">
    <source>
        <dbReference type="Proteomes" id="UP001500467"/>
    </source>
</evidence>
<dbReference type="Proteomes" id="UP001500467">
    <property type="component" value="Unassembled WGS sequence"/>
</dbReference>
<gene>
    <name evidence="3" type="ORF">GCM10009675_27010</name>
</gene>
<keyword evidence="4" id="KW-1185">Reference proteome</keyword>
<dbReference type="Gene3D" id="3.30.750.24">
    <property type="entry name" value="STAS domain"/>
    <property type="match status" value="1"/>
</dbReference>
<dbReference type="Pfam" id="PF01740">
    <property type="entry name" value="STAS"/>
    <property type="match status" value="1"/>
</dbReference>
<feature type="region of interest" description="Disordered" evidence="1">
    <location>
        <begin position="1"/>
        <end position="30"/>
    </location>
</feature>
<organism evidence="3 4">
    <name type="scientific">Prauserella alba</name>
    <dbReference type="NCBI Taxonomy" id="176898"/>
    <lineage>
        <taxon>Bacteria</taxon>
        <taxon>Bacillati</taxon>
        <taxon>Actinomycetota</taxon>
        <taxon>Actinomycetes</taxon>
        <taxon>Pseudonocardiales</taxon>
        <taxon>Pseudonocardiaceae</taxon>
        <taxon>Prauserella</taxon>
    </lineage>
</organism>
<dbReference type="RefSeq" id="WP_253858452.1">
    <property type="nucleotide sequence ID" value="NZ_BAAALM010000008.1"/>
</dbReference>
<feature type="domain" description="STAS" evidence="2">
    <location>
        <begin position="33"/>
        <end position="132"/>
    </location>
</feature>
<evidence type="ECO:0000259" key="2">
    <source>
        <dbReference type="PROSITE" id="PS50801"/>
    </source>
</evidence>
<dbReference type="InterPro" id="IPR002645">
    <property type="entry name" value="STAS_dom"/>
</dbReference>
<dbReference type="SUPFAM" id="SSF52091">
    <property type="entry name" value="SpoIIaa-like"/>
    <property type="match status" value="1"/>
</dbReference>
<dbReference type="CDD" id="cd07043">
    <property type="entry name" value="STAS_anti-anti-sigma_factors"/>
    <property type="match status" value="1"/>
</dbReference>
<reference evidence="3 4" key="1">
    <citation type="journal article" date="2019" name="Int. J. Syst. Evol. Microbiol.">
        <title>The Global Catalogue of Microorganisms (GCM) 10K type strain sequencing project: providing services to taxonomists for standard genome sequencing and annotation.</title>
        <authorList>
            <consortium name="The Broad Institute Genomics Platform"/>
            <consortium name="The Broad Institute Genome Sequencing Center for Infectious Disease"/>
            <person name="Wu L."/>
            <person name="Ma J."/>
        </authorList>
    </citation>
    <scope>NUCLEOTIDE SEQUENCE [LARGE SCALE GENOMIC DNA]</scope>
    <source>
        <strain evidence="3 4">JCM 13022</strain>
    </source>
</reference>